<evidence type="ECO:0000313" key="4">
    <source>
        <dbReference type="EMBL" id="GAA1964627.1"/>
    </source>
</evidence>
<reference evidence="5" key="1">
    <citation type="journal article" date="2019" name="Int. J. Syst. Evol. Microbiol.">
        <title>The Global Catalogue of Microorganisms (GCM) 10K type strain sequencing project: providing services to taxonomists for standard genome sequencing and annotation.</title>
        <authorList>
            <consortium name="The Broad Institute Genomics Platform"/>
            <consortium name="The Broad Institute Genome Sequencing Center for Infectious Disease"/>
            <person name="Wu L."/>
            <person name="Ma J."/>
        </authorList>
    </citation>
    <scope>NUCLEOTIDE SEQUENCE [LARGE SCALE GENOMIC DNA]</scope>
    <source>
        <strain evidence="5">JCM 15628</strain>
    </source>
</reference>
<dbReference type="EMBL" id="BAAAPU010000001">
    <property type="protein sequence ID" value="GAA1964627.1"/>
    <property type="molecule type" value="Genomic_DNA"/>
</dbReference>
<accession>A0ABP5CKT9</accession>
<feature type="chain" id="PRO_5046143381" description="Big-1 domain-containing protein" evidence="2">
    <location>
        <begin position="27"/>
        <end position="141"/>
    </location>
</feature>
<evidence type="ECO:0000259" key="3">
    <source>
        <dbReference type="Pfam" id="PF02369"/>
    </source>
</evidence>
<comment type="similarity">
    <text evidence="1">Belongs to the intimin/invasin family.</text>
</comment>
<dbReference type="Gene3D" id="2.60.40.10">
    <property type="entry name" value="Immunoglobulins"/>
    <property type="match status" value="1"/>
</dbReference>
<feature type="signal peptide" evidence="2">
    <location>
        <begin position="1"/>
        <end position="26"/>
    </location>
</feature>
<evidence type="ECO:0000256" key="2">
    <source>
        <dbReference type="SAM" id="SignalP"/>
    </source>
</evidence>
<feature type="domain" description="Big-1" evidence="3">
    <location>
        <begin position="60"/>
        <end position="139"/>
    </location>
</feature>
<dbReference type="InterPro" id="IPR008964">
    <property type="entry name" value="Invasin/intimin_cell_adhesion"/>
</dbReference>
<dbReference type="InterPro" id="IPR003344">
    <property type="entry name" value="Big_1_dom"/>
</dbReference>
<protein>
    <recommendedName>
        <fullName evidence="3">Big-1 domain-containing protein</fullName>
    </recommendedName>
</protein>
<sequence>MRRGMAIMGVVAAAAAVTGLAPPAQAAVSYRVTVTCTVPSSQPERQLAPNSCLNYLPDGTQTYTAKVRDSSGSPVRGIVVTWTDSDSQDALFRLNQNPCVTNSAGSCSAELVDRHPKAAEKITVTASVKGASGTGYLTFKR</sequence>
<evidence type="ECO:0000313" key="5">
    <source>
        <dbReference type="Proteomes" id="UP001500013"/>
    </source>
</evidence>
<proteinExistence type="inferred from homology"/>
<keyword evidence="2" id="KW-0732">Signal</keyword>
<dbReference type="Pfam" id="PF02369">
    <property type="entry name" value="Big_1"/>
    <property type="match status" value="1"/>
</dbReference>
<evidence type="ECO:0000256" key="1">
    <source>
        <dbReference type="ARBA" id="ARBA00010116"/>
    </source>
</evidence>
<dbReference type="InterPro" id="IPR013783">
    <property type="entry name" value="Ig-like_fold"/>
</dbReference>
<comment type="caution">
    <text evidence="4">The sequence shown here is derived from an EMBL/GenBank/DDBJ whole genome shotgun (WGS) entry which is preliminary data.</text>
</comment>
<dbReference type="SUPFAM" id="SSF49373">
    <property type="entry name" value="Invasin/intimin cell-adhesion fragments"/>
    <property type="match status" value="1"/>
</dbReference>
<keyword evidence="5" id="KW-1185">Reference proteome</keyword>
<gene>
    <name evidence="4" type="ORF">GCM10009817_00460</name>
</gene>
<organism evidence="4 5">
    <name type="scientific">Terrabacter lapilli</name>
    <dbReference type="NCBI Taxonomy" id="436231"/>
    <lineage>
        <taxon>Bacteria</taxon>
        <taxon>Bacillati</taxon>
        <taxon>Actinomycetota</taxon>
        <taxon>Actinomycetes</taxon>
        <taxon>Micrococcales</taxon>
        <taxon>Intrasporangiaceae</taxon>
        <taxon>Terrabacter</taxon>
    </lineage>
</organism>
<name>A0ABP5CKT9_9MICO</name>
<dbReference type="Proteomes" id="UP001500013">
    <property type="component" value="Unassembled WGS sequence"/>
</dbReference>